<gene>
    <name evidence="1" type="ORF">HGH91_05165</name>
</gene>
<sequence>MRYKIKKWSFLGQCAFILLVVIYSPGAIGQNLKFSTRYCSITVNNKGFITSIKRNQTKQEYCPSNMSSALMALEKEGNYLLPVSARANGEKIILSYANGSVATLKTESKGDYLRFELVSLKPRNNIDNVVWGPYKTNIYQYIGDEIGVVHNQDFAFGVFSLDDNTTGGLPCDGDLSQGYYYVHSSDSVKHPLPSHLKEGQRFRFGGDGISDVDMSSQPEEYFKINGGIAAQLEPAFGSSVTMHARDRRKRHLDFITLLPGYDKMNLPRHQWVDSIDADLMGSSIAMFGCPDSVTLQLIEKVVINEKLPHVKTNGGKWIRDPSTFKTDIAWSGVHDSLISYARQLGIQSVQDEGLGEYYPNPANRWGNKKVDFKHSNMSIADYTKQTNKHDIAYGLHTLCEFLQPHNSDVSPVPSDSLVVLYATFISKNISATDTIIYVSDTTFLNEYGGWEGNHTNVLKVGKELIEYNGVTDVSPYTLKHVKRGYYNTIAASHSAGDRVDKLQPNCYRGFAPNIYLQDKYAEYYAQWLIDGGMTYVDFDGLESCAYQAQGTYSYKRFFRKLFDTYHSLGGGYLRVMGSGISEGSWLYMSTNNVGGNNNMYNPITDAWGIEGKDIRNLSLSNYLPCTFGIQDFQANWTFRQADILQSRAIGWNAMYMLGLSESAVESCKDKIQFFQTFRAWENARKANVFSHTLKKEMREESNHFHLEQIDANTWKLYRVDVSGKWSTPKILTASNAL</sequence>
<dbReference type="AlphaFoldDB" id="A0A847SPN8"/>
<dbReference type="Proteomes" id="UP000552864">
    <property type="component" value="Unassembled WGS sequence"/>
</dbReference>
<dbReference type="RefSeq" id="WP_168737357.1">
    <property type="nucleotide sequence ID" value="NZ_JABAHZ010000001.1"/>
</dbReference>
<comment type="caution">
    <text evidence="1">The sequence shown here is derived from an EMBL/GenBank/DDBJ whole genome shotgun (WGS) entry which is preliminary data.</text>
</comment>
<organism evidence="1 2">
    <name type="scientific">Chitinophaga eiseniae</name>
    <dbReference type="NCBI Taxonomy" id="634771"/>
    <lineage>
        <taxon>Bacteria</taxon>
        <taxon>Pseudomonadati</taxon>
        <taxon>Bacteroidota</taxon>
        <taxon>Chitinophagia</taxon>
        <taxon>Chitinophagales</taxon>
        <taxon>Chitinophagaceae</taxon>
        <taxon>Chitinophaga</taxon>
    </lineage>
</organism>
<dbReference type="EMBL" id="JABAHZ010000001">
    <property type="protein sequence ID" value="NLR78002.1"/>
    <property type="molecule type" value="Genomic_DNA"/>
</dbReference>
<evidence type="ECO:0000313" key="1">
    <source>
        <dbReference type="EMBL" id="NLR78002.1"/>
    </source>
</evidence>
<protein>
    <recommendedName>
        <fullName evidence="3">Glycosyl hydrolases related to GH101 family, GHL1-GHL3</fullName>
    </recommendedName>
</protein>
<evidence type="ECO:0008006" key="3">
    <source>
        <dbReference type="Google" id="ProtNLM"/>
    </source>
</evidence>
<evidence type="ECO:0000313" key="2">
    <source>
        <dbReference type="Proteomes" id="UP000552864"/>
    </source>
</evidence>
<proteinExistence type="predicted"/>
<keyword evidence="2" id="KW-1185">Reference proteome</keyword>
<accession>A0A847SPN8</accession>
<reference evidence="1 2" key="1">
    <citation type="submission" date="2020-04" db="EMBL/GenBank/DDBJ databases">
        <authorList>
            <person name="Yin C."/>
        </authorList>
    </citation>
    <scope>NUCLEOTIDE SEQUENCE [LARGE SCALE GENOMIC DNA]</scope>
    <source>
        <strain evidence="1 2">Ak56</strain>
    </source>
</reference>
<name>A0A847SPN8_9BACT</name>